<dbReference type="KEGG" id="mpau:ZMTM_24200"/>
<feature type="region of interest" description="Disordered" evidence="1">
    <location>
        <begin position="743"/>
        <end position="777"/>
    </location>
</feature>
<protein>
    <submittedName>
        <fullName evidence="3">Cell envelope biogenesis protein AsmA</fullName>
    </submittedName>
</protein>
<reference evidence="3" key="1">
    <citation type="journal article" date="2021" name="Arch. Microbiol.">
        <title>Methyloradius palustris gen. nov., sp. nov., a methanol-oxidizing bacterium isolated from snow.</title>
        <authorList>
            <person name="Miyadera T."/>
            <person name="Kojima H."/>
            <person name="Fukui M."/>
        </authorList>
    </citation>
    <scope>NUCLEOTIDE SEQUENCE</scope>
    <source>
        <strain evidence="3">Zm11</strain>
    </source>
</reference>
<evidence type="ECO:0000313" key="3">
    <source>
        <dbReference type="EMBL" id="BCM26161.1"/>
    </source>
</evidence>
<proteinExistence type="predicted"/>
<evidence type="ECO:0000313" key="4">
    <source>
        <dbReference type="Proteomes" id="UP000826722"/>
    </source>
</evidence>
<gene>
    <name evidence="3" type="ORF">ZMTM_24200</name>
</gene>
<dbReference type="AlphaFoldDB" id="A0A8D5GD92"/>
<feature type="compositionally biased region" description="Basic and acidic residues" evidence="1">
    <location>
        <begin position="768"/>
        <end position="777"/>
    </location>
</feature>
<name>A0A8D5GD92_9PROT</name>
<dbReference type="Proteomes" id="UP000826722">
    <property type="component" value="Chromosome"/>
</dbReference>
<feature type="domain" description="AsmA" evidence="2">
    <location>
        <begin position="1"/>
        <end position="637"/>
    </location>
</feature>
<evidence type="ECO:0000259" key="2">
    <source>
        <dbReference type="Pfam" id="PF05170"/>
    </source>
</evidence>
<dbReference type="EMBL" id="AP024110">
    <property type="protein sequence ID" value="BCM26161.1"/>
    <property type="molecule type" value="Genomic_DNA"/>
</dbReference>
<dbReference type="GO" id="GO:0090313">
    <property type="term" value="P:regulation of protein targeting to membrane"/>
    <property type="evidence" value="ECO:0007669"/>
    <property type="project" value="TreeGrafter"/>
</dbReference>
<dbReference type="Pfam" id="PF05170">
    <property type="entry name" value="AsmA"/>
    <property type="match status" value="1"/>
</dbReference>
<keyword evidence="4" id="KW-1185">Reference proteome</keyword>
<sequence length="787" mass="83710">MNKAFKYTLFTLTGLLLLVILFAGYIAATFNPNDYKPLIIKLVQDKKQRTLHLDGDIKLAFWPKIGANLGKLSISEHNSEAIFASVEGVKVSLALLPLLKKELVVDTIYVDGAQANIIRYKDGTTNFDDLMSKDEEDSQQIKFDIDGVKISKSALAFDDQQADAKYSISNLNLTTGHVALATPFDMATDFTLEASKPKLKVDAELKGNFMADPDNKHFVAKGLAAKLAGDLATLTKAEITLAGDIDAKAENMELLVEGLKLAAKGNLDGASVNAELAMPSLKVENNTVSGKSAQVSLSQEKGSDTLKATLLLADVTGSPTAVQSSSISGDLSAKQGAREITGKFSSPFTGNIEKLIFDLPKLAGQVQLKDATFPNGGIQADFLLNAHADIKQEQITSSLKLNFDQTKVSGNVGMIHFVQPTYHFDVDIDKLDADKYITKSESKTPAVKPNPDAPVDLSALKHINANGELRIGWLKLANVKSTNVRIKLQADDGVAQLAPFSAQLYEGNMNGSLKVDARSTPVISVKQSMTGIAIGPLLTDAINNDMLSGKGTLNLDVTTQGATVGVLKKSLNGSASLNLADGAVKGIDIAGTIRGVKDKLSAFKSETKIAGDKTQKTDFSEMVASFNIKNGVAHNEDLSMKAPLFRITGNGDIDIANETLNYTAKPTIVNSLKGQGGKDLDDLNGLTVPVKLSGTFAKPEYKIDFASLATGVAQKKLLDKVGGSQGEALKNLVGGNKQDALKSLLGGNKKQDAAPANSATQVAPPPEQKPETAEDKAKKKLNKLLGF</sequence>
<accession>A0A8D5GD92</accession>
<dbReference type="RefSeq" id="WP_221764177.1">
    <property type="nucleotide sequence ID" value="NZ_AP024110.1"/>
</dbReference>
<dbReference type="PANTHER" id="PTHR30441">
    <property type="entry name" value="DUF748 DOMAIN-CONTAINING PROTEIN"/>
    <property type="match status" value="1"/>
</dbReference>
<dbReference type="GO" id="GO:0005886">
    <property type="term" value="C:plasma membrane"/>
    <property type="evidence" value="ECO:0007669"/>
    <property type="project" value="TreeGrafter"/>
</dbReference>
<evidence type="ECO:0000256" key="1">
    <source>
        <dbReference type="SAM" id="MobiDB-lite"/>
    </source>
</evidence>
<dbReference type="InterPro" id="IPR007844">
    <property type="entry name" value="AsmA"/>
</dbReference>
<organism evidence="3 4">
    <name type="scientific">Methyloradius palustris</name>
    <dbReference type="NCBI Taxonomy" id="2778876"/>
    <lineage>
        <taxon>Bacteria</taxon>
        <taxon>Pseudomonadati</taxon>
        <taxon>Pseudomonadota</taxon>
        <taxon>Betaproteobacteria</taxon>
        <taxon>Nitrosomonadales</taxon>
        <taxon>Methylophilaceae</taxon>
        <taxon>Methyloradius</taxon>
    </lineage>
</organism>
<dbReference type="PANTHER" id="PTHR30441:SF4">
    <property type="entry name" value="PROTEIN ASMA"/>
    <property type="match status" value="1"/>
</dbReference>
<dbReference type="InterPro" id="IPR052894">
    <property type="entry name" value="AsmA-related"/>
</dbReference>